<evidence type="ECO:0000256" key="7">
    <source>
        <dbReference type="ARBA" id="ARBA00022723"/>
    </source>
</evidence>
<dbReference type="Pfam" id="PF00133">
    <property type="entry name" value="tRNA-synt_1"/>
    <property type="match status" value="2"/>
</dbReference>
<evidence type="ECO:0000256" key="15">
    <source>
        <dbReference type="HAMAP-Rule" id="MF_02003"/>
    </source>
</evidence>
<dbReference type="GO" id="GO:0006428">
    <property type="term" value="P:isoleucyl-tRNA aminoacylation"/>
    <property type="evidence" value="ECO:0007669"/>
    <property type="project" value="UniProtKB-UniRule"/>
</dbReference>
<keyword evidence="8 15" id="KW-0547">Nucleotide-binding</keyword>
<feature type="short sequence motif" description="'KMSKS' region" evidence="15">
    <location>
        <begin position="745"/>
        <end position="749"/>
    </location>
</feature>
<feature type="binding site" evidence="15">
    <location>
        <position position="748"/>
    </location>
    <ligand>
        <name>ATP</name>
        <dbReference type="ChEBI" id="CHEBI:30616"/>
    </ligand>
</feature>
<dbReference type="CDD" id="cd00818">
    <property type="entry name" value="IleRS_core"/>
    <property type="match status" value="1"/>
</dbReference>
<accession>A0A1G2TE51</accession>
<evidence type="ECO:0000256" key="8">
    <source>
        <dbReference type="ARBA" id="ARBA00022741"/>
    </source>
</evidence>
<dbReference type="PROSITE" id="PS00178">
    <property type="entry name" value="AA_TRNA_LIGASE_I"/>
    <property type="match status" value="1"/>
</dbReference>
<dbReference type="CDD" id="cd07961">
    <property type="entry name" value="Anticodon_Ia_Ile_ABEc"/>
    <property type="match status" value="1"/>
</dbReference>
<protein>
    <recommendedName>
        <fullName evidence="15">Isoleucine--tRNA ligase</fullName>
        <ecNumber evidence="15">6.1.1.5</ecNumber>
    </recommendedName>
    <alternativeName>
        <fullName evidence="15">Isoleucyl-tRNA synthetase</fullName>
        <shortName evidence="15">IleRS</shortName>
    </alternativeName>
</protein>
<dbReference type="EMBL" id="MHVR01000023">
    <property type="protein sequence ID" value="OHA95567.1"/>
    <property type="molecule type" value="Genomic_DNA"/>
</dbReference>
<dbReference type="SUPFAM" id="SSF52374">
    <property type="entry name" value="Nucleotidylyl transferase"/>
    <property type="match status" value="1"/>
</dbReference>
<dbReference type="SUPFAM" id="SSF47323">
    <property type="entry name" value="Anticodon-binding domain of a subclass of class I aminoacyl-tRNA synthetases"/>
    <property type="match status" value="1"/>
</dbReference>
<comment type="subunit">
    <text evidence="4 15">Monomer.</text>
</comment>
<dbReference type="SUPFAM" id="SSF50677">
    <property type="entry name" value="ValRS/IleRS/LeuRS editing domain"/>
    <property type="match status" value="1"/>
</dbReference>
<dbReference type="Gene3D" id="3.90.740.10">
    <property type="entry name" value="Valyl/Leucyl/Isoleucyl-tRNA synthetase, editing domain"/>
    <property type="match status" value="1"/>
</dbReference>
<dbReference type="PANTHER" id="PTHR42780:SF1">
    <property type="entry name" value="ISOLEUCINE--TRNA LIGASE, CYTOPLASMIC"/>
    <property type="match status" value="1"/>
</dbReference>
<dbReference type="Gene3D" id="1.10.730.10">
    <property type="entry name" value="Isoleucyl-tRNA Synthetase, Domain 1"/>
    <property type="match status" value="1"/>
</dbReference>
<proteinExistence type="inferred from homology"/>
<keyword evidence="5 15" id="KW-0963">Cytoplasm</keyword>
<comment type="function">
    <text evidence="13 15">Catalyzes the attachment of isoleucine to tRNA(Ile). As IleRS can inadvertently accommodate and process structurally similar amino acids such as valine, to avoid such errors it has two additional distinct tRNA(Ile)-dependent editing activities. One activity is designated as 'pretransfer' editing and involves the hydrolysis of activated Val-AMP. The other activity is designated 'posttransfer' editing and involves deacylation of mischarged Val-tRNA(Ile).</text>
</comment>
<evidence type="ECO:0000256" key="16">
    <source>
        <dbReference type="PIRSR" id="PIRSR613078-1"/>
    </source>
</evidence>
<feature type="short sequence motif" description="'HIGH' region" evidence="15">
    <location>
        <begin position="44"/>
        <end position="54"/>
    </location>
</feature>
<evidence type="ECO:0000256" key="6">
    <source>
        <dbReference type="ARBA" id="ARBA00022598"/>
    </source>
</evidence>
<name>A0A1G2TE51_9BACT</name>
<dbReference type="InterPro" id="IPR009080">
    <property type="entry name" value="tRNAsynth_Ia_anticodon-bd"/>
</dbReference>
<reference evidence="20 21" key="1">
    <citation type="journal article" date="2016" name="Nat. Commun.">
        <title>Thousands of microbial genomes shed light on interconnected biogeochemical processes in an aquifer system.</title>
        <authorList>
            <person name="Anantharaman K."/>
            <person name="Brown C.T."/>
            <person name="Hug L.A."/>
            <person name="Sharon I."/>
            <person name="Castelle C.J."/>
            <person name="Probst A.J."/>
            <person name="Thomas B.C."/>
            <person name="Singh A."/>
            <person name="Wilkins M.J."/>
            <person name="Karaoz U."/>
            <person name="Brodie E.L."/>
            <person name="Williams K.H."/>
            <person name="Hubbard S.S."/>
            <person name="Banfield J.F."/>
        </authorList>
    </citation>
    <scope>NUCLEOTIDE SEQUENCE [LARGE SCALE GENOMIC DNA]</scope>
</reference>
<evidence type="ECO:0000256" key="1">
    <source>
        <dbReference type="ARBA" id="ARBA00001947"/>
    </source>
</evidence>
<comment type="similarity">
    <text evidence="3 15">Belongs to the class-I aminoacyl-tRNA synthetase family. IleS type 2 subfamily.</text>
</comment>
<comment type="subcellular location">
    <subcellularLocation>
        <location evidence="2 15">Cytoplasm</location>
    </subcellularLocation>
</comment>
<evidence type="ECO:0000256" key="10">
    <source>
        <dbReference type="ARBA" id="ARBA00022840"/>
    </source>
</evidence>
<dbReference type="SUPFAM" id="SSF53254">
    <property type="entry name" value="Phosphoglycerate mutase-like"/>
    <property type="match status" value="1"/>
</dbReference>
<feature type="domain" description="Methionyl/Valyl/Leucyl/Isoleucyl-tRNA synthetase anticodon-binding" evidence="19">
    <location>
        <begin position="827"/>
        <end position="962"/>
    </location>
</feature>
<dbReference type="GO" id="GO:0005737">
    <property type="term" value="C:cytoplasm"/>
    <property type="evidence" value="ECO:0007669"/>
    <property type="project" value="UniProtKB-SubCell"/>
</dbReference>
<dbReference type="InterPro" id="IPR023586">
    <property type="entry name" value="Ile-tRNA-ligase_type2"/>
</dbReference>
<gene>
    <name evidence="15" type="primary">ileS</name>
    <name evidence="20" type="ORF">A3C70_00900</name>
</gene>
<dbReference type="InterPro" id="IPR029033">
    <property type="entry name" value="His_PPase_superfam"/>
</dbReference>
<dbReference type="InterPro" id="IPR002300">
    <property type="entry name" value="aa-tRNA-synth_Ia"/>
</dbReference>
<keyword evidence="11 15" id="KW-0648">Protein biosynthesis</keyword>
<feature type="active site" description="Tele-phosphohistidine intermediate" evidence="16">
    <location>
        <position position="493"/>
    </location>
</feature>
<dbReference type="AlphaFoldDB" id="A0A1G2TE51"/>
<dbReference type="SMART" id="SM00855">
    <property type="entry name" value="PGAM"/>
    <property type="match status" value="1"/>
</dbReference>
<comment type="catalytic activity">
    <reaction evidence="14 15">
        <text>tRNA(Ile) + L-isoleucine + ATP = L-isoleucyl-tRNA(Ile) + AMP + diphosphate</text>
        <dbReference type="Rhea" id="RHEA:11060"/>
        <dbReference type="Rhea" id="RHEA-COMP:9666"/>
        <dbReference type="Rhea" id="RHEA-COMP:9695"/>
        <dbReference type="ChEBI" id="CHEBI:30616"/>
        <dbReference type="ChEBI" id="CHEBI:33019"/>
        <dbReference type="ChEBI" id="CHEBI:58045"/>
        <dbReference type="ChEBI" id="CHEBI:78442"/>
        <dbReference type="ChEBI" id="CHEBI:78528"/>
        <dbReference type="ChEBI" id="CHEBI:456215"/>
        <dbReference type="EC" id="6.1.1.5"/>
    </reaction>
</comment>
<dbReference type="Gene3D" id="3.40.50.620">
    <property type="entry name" value="HUPs"/>
    <property type="match status" value="2"/>
</dbReference>
<evidence type="ECO:0000256" key="13">
    <source>
        <dbReference type="ARBA" id="ARBA00025217"/>
    </source>
</evidence>
<keyword evidence="9 15" id="KW-0862">Zinc</keyword>
<feature type="domain" description="Aminoacyl-tRNA synthetase class Ia" evidence="18">
    <location>
        <begin position="14"/>
        <end position="485"/>
    </location>
</feature>
<feature type="binding site" evidence="17">
    <location>
        <position position="544"/>
    </location>
    <ligand>
        <name>substrate</name>
    </ligand>
</feature>
<evidence type="ECO:0000313" key="21">
    <source>
        <dbReference type="Proteomes" id="UP000178175"/>
    </source>
</evidence>
<sequence length="1065" mass="123318">MAEKSERAQREEKILRFWKDNKIFEKSLEKDSPKGEFVFYDGPPFATGLPHYGHILPGTIKDVVPRYKTMQGFHVSRRWGWDCHGLPIENLVEKELGLETKKDIEKFGIAEFNRRARASVLRFEKEWKEIIPRTGRWVNMDNAYKTMDSGYTESVWWSFKNLHDKGLIYQGFKSMHLCPRCETTLSNFEVNLGYKDITDLAVTVEFEIIGQPNTYLLAWTTTPWTLPGNVALAVNPEIKYAVVEGEVKGNTYILAQSLVEKVFGENHKIIRTFSGRELIGEKYKTLFDYYQSEGRVYAADFVKAEEGTGIVHIAPAFGEDDYELSLREKLPFIQHVGTDGRFKPEVADFAGELVKPKDDHQATDIKIIKYLASKNLLFAKEKIIHSYPHCWRCDTPLLNYAAYSWFLKVTEIKDKLIKNNQKVKWVPEDIRDGRFGKWLEGVHDWAISRSRFWGTPLPVWQNADGSKRIVIDSIDTLKKYIKTNGNKYFVMRHGEAIDNAKHILDPKGDPNNHLTEKGKQEAIFASKELKRKSIDIIITSPFLRTRETAEVVRQELGLPESVVVIDDRLHEFNESNMELVSKRVGEFVFEIESRYVKKNILIISHGSPLWVLQKIAAWQSSSNFAEQEMLHTAEVQELSFIPMPHNDDFELDLHRPHIDGIVLEKSGEEYRRVPEVFDTWYDSGSVPFASREIKDFSPADFIAEGLDQTRGWFYTMAVLGTALFNKSPYKQVIVNGLILAEDGKKMSKRLKNYPELTYVLNKYGADALRYYLVSSSAVRAEDLAFSEKSLDEIVKKNISRLENVIGFYELYVNEIKVLKSSRGHILDHWIDACLIKLIKEVTEGLENYELDRASRPLADFVDDLSTWYLRRSRTRPEALPKLREVLLRVAVIMAPFMPFLAEDIYQRLKSEKDFESVHFEVWPRPEKVDTEILAKMREVRKIVSLALEARSRANIKVRQPLNELRIKNKKLGKEYLDLIRDELNVKNIVVNSNLEQEVELDIELTPELIEEGKLRDAIRSIQDTRKERGLKPNEKMKYVLSAGEEDFFKKHSAQIKKATNIEFED</sequence>
<evidence type="ECO:0000256" key="17">
    <source>
        <dbReference type="PIRSR" id="PIRSR613078-2"/>
    </source>
</evidence>
<dbReference type="Pfam" id="PF08264">
    <property type="entry name" value="Anticodon_1"/>
    <property type="match status" value="1"/>
</dbReference>
<comment type="cofactor">
    <cofactor evidence="1 15">
        <name>Zn(2+)</name>
        <dbReference type="ChEBI" id="CHEBI:29105"/>
    </cofactor>
</comment>
<dbReference type="Pfam" id="PF00300">
    <property type="entry name" value="His_Phos_1"/>
    <property type="match status" value="1"/>
</dbReference>
<dbReference type="GO" id="GO:0005524">
    <property type="term" value="F:ATP binding"/>
    <property type="evidence" value="ECO:0007669"/>
    <property type="project" value="UniProtKB-UniRule"/>
</dbReference>
<evidence type="ECO:0000256" key="3">
    <source>
        <dbReference type="ARBA" id="ARBA00007078"/>
    </source>
</evidence>
<feature type="active site" description="Proton donor/acceptor" evidence="16">
    <location>
        <position position="571"/>
    </location>
</feature>
<evidence type="ECO:0000256" key="11">
    <source>
        <dbReference type="ARBA" id="ARBA00022917"/>
    </source>
</evidence>
<evidence type="ECO:0000256" key="2">
    <source>
        <dbReference type="ARBA" id="ARBA00004496"/>
    </source>
</evidence>
<dbReference type="GO" id="GO:0002161">
    <property type="term" value="F:aminoacyl-tRNA deacylase activity"/>
    <property type="evidence" value="ECO:0007669"/>
    <property type="project" value="InterPro"/>
</dbReference>
<dbReference type="InterPro" id="IPR009008">
    <property type="entry name" value="Val/Leu/Ile-tRNA-synth_edit"/>
</dbReference>
<keyword evidence="6 15" id="KW-0436">Ligase</keyword>
<dbReference type="InterPro" id="IPR001412">
    <property type="entry name" value="aa-tRNA-synth_I_CS"/>
</dbReference>
<feature type="domain" description="Aminoacyl-tRNA synthetase class Ia" evidence="18">
    <location>
        <begin position="614"/>
        <end position="782"/>
    </location>
</feature>
<keyword evidence="10 15" id="KW-0067">ATP-binding</keyword>
<feature type="binding site" evidence="17">
    <location>
        <begin position="492"/>
        <end position="499"/>
    </location>
    <ligand>
        <name>substrate</name>
    </ligand>
</feature>
<dbReference type="InterPro" id="IPR033709">
    <property type="entry name" value="Anticodon_Ile_ABEc"/>
</dbReference>
<evidence type="ECO:0000256" key="9">
    <source>
        <dbReference type="ARBA" id="ARBA00022833"/>
    </source>
</evidence>
<dbReference type="GO" id="GO:0008270">
    <property type="term" value="F:zinc ion binding"/>
    <property type="evidence" value="ECO:0007669"/>
    <property type="project" value="UniProtKB-UniRule"/>
</dbReference>
<dbReference type="Pfam" id="PF19302">
    <property type="entry name" value="DUF5915"/>
    <property type="match status" value="1"/>
</dbReference>
<evidence type="ECO:0000256" key="14">
    <source>
        <dbReference type="ARBA" id="ARBA00048359"/>
    </source>
</evidence>
<dbReference type="GO" id="GO:0004822">
    <property type="term" value="F:isoleucine-tRNA ligase activity"/>
    <property type="evidence" value="ECO:0007669"/>
    <property type="project" value="UniProtKB-UniRule"/>
</dbReference>
<organism evidence="20 21">
    <name type="scientific">Candidatus Zambryskibacteria bacterium RIFCSPHIGHO2_02_FULL_43_14</name>
    <dbReference type="NCBI Taxonomy" id="1802748"/>
    <lineage>
        <taxon>Bacteria</taxon>
        <taxon>Candidatus Zambryskiibacteriota</taxon>
    </lineage>
</organism>
<evidence type="ECO:0000259" key="18">
    <source>
        <dbReference type="Pfam" id="PF00133"/>
    </source>
</evidence>
<dbReference type="InterPro" id="IPR013078">
    <property type="entry name" value="His_Pase_superF_clade-1"/>
</dbReference>
<evidence type="ECO:0000256" key="12">
    <source>
        <dbReference type="ARBA" id="ARBA00023146"/>
    </source>
</evidence>
<evidence type="ECO:0000256" key="4">
    <source>
        <dbReference type="ARBA" id="ARBA00011245"/>
    </source>
</evidence>
<keyword evidence="7 15" id="KW-0479">Metal-binding</keyword>
<dbReference type="Proteomes" id="UP000178175">
    <property type="component" value="Unassembled WGS sequence"/>
</dbReference>
<dbReference type="Gene3D" id="3.40.50.1240">
    <property type="entry name" value="Phosphoglycerate mutase-like"/>
    <property type="match status" value="1"/>
</dbReference>
<dbReference type="GO" id="GO:0000049">
    <property type="term" value="F:tRNA binding"/>
    <property type="evidence" value="ECO:0007669"/>
    <property type="project" value="InterPro"/>
</dbReference>
<dbReference type="PANTHER" id="PTHR42780">
    <property type="entry name" value="SOLEUCYL-TRNA SYNTHETASE"/>
    <property type="match status" value="1"/>
</dbReference>
<comment type="domain">
    <text evidence="15">IleRS has two distinct active sites: one for aminoacylation and one for editing. The misactivated valine is translocated from the active site to the editing site, which sterically excludes the correctly activated isoleucine. The single editing site contains two valyl binding pockets, one specific for each substrate (Val-AMP or Val-tRNA(Ile)).</text>
</comment>
<evidence type="ECO:0000313" key="20">
    <source>
        <dbReference type="EMBL" id="OHA95567.1"/>
    </source>
</evidence>
<dbReference type="HAMAP" id="MF_02003">
    <property type="entry name" value="Ile_tRNA_synth_type2"/>
    <property type="match status" value="1"/>
</dbReference>
<dbReference type="InterPro" id="IPR014729">
    <property type="entry name" value="Rossmann-like_a/b/a_fold"/>
</dbReference>
<dbReference type="InterPro" id="IPR002301">
    <property type="entry name" value="Ile-tRNA-ligase"/>
</dbReference>
<dbReference type="InterPro" id="IPR013155">
    <property type="entry name" value="M/V/L/I-tRNA-synth_anticd-bd"/>
</dbReference>
<evidence type="ECO:0000259" key="19">
    <source>
        <dbReference type="Pfam" id="PF08264"/>
    </source>
</evidence>
<dbReference type="EC" id="6.1.1.5" evidence="15"/>
<comment type="caution">
    <text evidence="20">The sequence shown here is derived from an EMBL/GenBank/DDBJ whole genome shotgun (WGS) entry which is preliminary data.</text>
</comment>
<dbReference type="CDD" id="cd07067">
    <property type="entry name" value="HP_PGM_like"/>
    <property type="match status" value="1"/>
</dbReference>
<keyword evidence="12 15" id="KW-0030">Aminoacyl-tRNA synthetase</keyword>
<evidence type="ECO:0000256" key="5">
    <source>
        <dbReference type="ARBA" id="ARBA00022490"/>
    </source>
</evidence>
<dbReference type="PRINTS" id="PR00984">
    <property type="entry name" value="TRNASYNTHILE"/>
</dbReference>
<dbReference type="FunFam" id="3.40.50.620:FF:000063">
    <property type="entry name" value="Isoleucine--tRNA ligase"/>
    <property type="match status" value="1"/>
</dbReference>